<dbReference type="GO" id="GO:0019752">
    <property type="term" value="P:carboxylic acid metabolic process"/>
    <property type="evidence" value="ECO:0007669"/>
    <property type="project" value="InterPro"/>
</dbReference>
<dbReference type="GO" id="GO:0046912">
    <property type="term" value="F:acyltransferase activity, acyl groups converted into alkyl on transfer"/>
    <property type="evidence" value="ECO:0007669"/>
    <property type="project" value="InterPro"/>
</dbReference>
<dbReference type="Gene3D" id="3.20.20.70">
    <property type="entry name" value="Aldolase class I"/>
    <property type="match status" value="1"/>
</dbReference>
<dbReference type="PROSITE" id="PS00816">
    <property type="entry name" value="AIPM_HOMOCIT_SYNTH_2"/>
    <property type="match status" value="1"/>
</dbReference>
<dbReference type="SUPFAM" id="SSF51569">
    <property type="entry name" value="Aldolase"/>
    <property type="match status" value="1"/>
</dbReference>
<dbReference type="RefSeq" id="WP_084116191.1">
    <property type="nucleotide sequence ID" value="NZ_FWXH01000008.1"/>
</dbReference>
<proteinExistence type="predicted"/>
<keyword evidence="4" id="KW-1185">Reference proteome</keyword>
<evidence type="ECO:0000256" key="1">
    <source>
        <dbReference type="ARBA" id="ARBA00022679"/>
    </source>
</evidence>
<dbReference type="Proteomes" id="UP000192468">
    <property type="component" value="Unassembled WGS sequence"/>
</dbReference>
<dbReference type="InterPro" id="IPR013785">
    <property type="entry name" value="Aldolase_TIM"/>
</dbReference>
<dbReference type="Pfam" id="PF00682">
    <property type="entry name" value="HMGL-like"/>
    <property type="match status" value="1"/>
</dbReference>
<dbReference type="EMBL" id="FWXH01000008">
    <property type="protein sequence ID" value="SMC25120.1"/>
    <property type="molecule type" value="Genomic_DNA"/>
</dbReference>
<evidence type="ECO:0000313" key="3">
    <source>
        <dbReference type="EMBL" id="SMC25120.1"/>
    </source>
</evidence>
<accession>A0A1W1XM97</accession>
<evidence type="ECO:0000259" key="2">
    <source>
        <dbReference type="PROSITE" id="PS50991"/>
    </source>
</evidence>
<dbReference type="PANTHER" id="PTHR42880">
    <property type="entry name" value="HOMOCITRATE SYNTHASE"/>
    <property type="match status" value="1"/>
</dbReference>
<dbReference type="STRING" id="1121291.SAMN02745134_02367"/>
<dbReference type="OrthoDB" id="9804858at2"/>
<gene>
    <name evidence="3" type="ORF">SAMN02745134_02367</name>
</gene>
<sequence>MKIVDTTMRDGEQKAGVAFGVKEKLEIAKIIDSMGIYQIEAGIAAMQGDEKKSIEKMMELGLNSKISSWNRTSIEDIKNSMDCNVDIIHISVPSSDLQIKSKLAKDRKWVIESIKKSIYFAKEKGYEVTVGLEDASRADINFLIKLSKIIYEANVNRIRYADTVGIMYPRIMYERIKTIKENVPLEIEVHTHNDFGMAIASSIGAVNAGAEFVNCTITGIGERAGNCNFINFIKSYNGTINECVSNERLQFLESMEKKIKNIISPKYSN</sequence>
<feature type="domain" description="Pyruvate carboxyltransferase" evidence="2">
    <location>
        <begin position="1"/>
        <end position="250"/>
    </location>
</feature>
<name>A0A1W1XM97_9CLOT</name>
<organism evidence="3 4">
    <name type="scientific">Clostridium acidisoli DSM 12555</name>
    <dbReference type="NCBI Taxonomy" id="1121291"/>
    <lineage>
        <taxon>Bacteria</taxon>
        <taxon>Bacillati</taxon>
        <taxon>Bacillota</taxon>
        <taxon>Clostridia</taxon>
        <taxon>Eubacteriales</taxon>
        <taxon>Clostridiaceae</taxon>
        <taxon>Clostridium</taxon>
    </lineage>
</organism>
<dbReference type="PANTHER" id="PTHR42880:SF1">
    <property type="entry name" value="ISOPROPYLMALATE_HOMOCITRATE_CITRAMALATE SYNTHASE FAMILY PROTEIN"/>
    <property type="match status" value="1"/>
</dbReference>
<evidence type="ECO:0000313" key="4">
    <source>
        <dbReference type="Proteomes" id="UP000192468"/>
    </source>
</evidence>
<keyword evidence="1" id="KW-0808">Transferase</keyword>
<dbReference type="PROSITE" id="PS50991">
    <property type="entry name" value="PYR_CT"/>
    <property type="match status" value="1"/>
</dbReference>
<dbReference type="InterPro" id="IPR000891">
    <property type="entry name" value="PYR_CT"/>
</dbReference>
<dbReference type="InterPro" id="IPR002034">
    <property type="entry name" value="AIPM/Hcit_synth_CS"/>
</dbReference>
<reference evidence="3 4" key="1">
    <citation type="submission" date="2017-04" db="EMBL/GenBank/DDBJ databases">
        <authorList>
            <person name="Afonso C.L."/>
            <person name="Miller P.J."/>
            <person name="Scott M.A."/>
            <person name="Spackman E."/>
            <person name="Goraichik I."/>
            <person name="Dimitrov K.M."/>
            <person name="Suarez D.L."/>
            <person name="Swayne D.E."/>
        </authorList>
    </citation>
    <scope>NUCLEOTIDE SEQUENCE [LARGE SCALE GENOMIC DNA]</scope>
    <source>
        <strain evidence="3 4">DSM 12555</strain>
    </source>
</reference>
<dbReference type="AlphaFoldDB" id="A0A1W1XM97"/>
<protein>
    <submittedName>
        <fullName evidence="3">Homocitrate synthase NifV</fullName>
    </submittedName>
</protein>